<accession>A0AAU9F9K7</accession>
<keyword evidence="9" id="KW-1185">Reference proteome</keyword>
<evidence type="ECO:0000256" key="5">
    <source>
        <dbReference type="ARBA" id="ARBA00023157"/>
    </source>
</evidence>
<evidence type="ECO:0000256" key="1">
    <source>
        <dbReference type="ARBA" id="ARBA00022670"/>
    </source>
</evidence>
<dbReference type="InterPro" id="IPR043504">
    <property type="entry name" value="Peptidase_S1_PA_chymotrypsin"/>
</dbReference>
<organism evidence="8 9">
    <name type="scientific">Drosophila madeirensis</name>
    <name type="common">Fruit fly</name>
    <dbReference type="NCBI Taxonomy" id="30013"/>
    <lineage>
        <taxon>Eukaryota</taxon>
        <taxon>Metazoa</taxon>
        <taxon>Ecdysozoa</taxon>
        <taxon>Arthropoda</taxon>
        <taxon>Hexapoda</taxon>
        <taxon>Insecta</taxon>
        <taxon>Pterygota</taxon>
        <taxon>Neoptera</taxon>
        <taxon>Endopterygota</taxon>
        <taxon>Diptera</taxon>
        <taxon>Brachycera</taxon>
        <taxon>Muscomorpha</taxon>
        <taxon>Ephydroidea</taxon>
        <taxon>Drosophilidae</taxon>
        <taxon>Drosophila</taxon>
        <taxon>Sophophora</taxon>
    </lineage>
</organism>
<keyword evidence="1" id="KW-0645">Protease</keyword>
<reference evidence="8 9" key="1">
    <citation type="submission" date="2024-02" db="EMBL/GenBank/DDBJ databases">
        <title>A chromosome-level genome assembly of Drosophila madeirensis, a fruit fly species endemic to Madeira island.</title>
        <authorList>
            <person name="Tomihara K."/>
            <person name="Llopart A."/>
            <person name="Yamamoto D."/>
        </authorList>
    </citation>
    <scope>NUCLEOTIDE SEQUENCE [LARGE SCALE GENOMIC DNA]</scope>
    <source>
        <strain evidence="8 9">RF1</strain>
    </source>
</reference>
<dbReference type="EMBL" id="AP029263">
    <property type="protein sequence ID" value="BFF92388.1"/>
    <property type="molecule type" value="Genomic_DNA"/>
</dbReference>
<feature type="domain" description="Peptidase S1" evidence="7">
    <location>
        <begin position="79"/>
        <end position="265"/>
    </location>
</feature>
<keyword evidence="2 6" id="KW-0732">Signal</keyword>
<gene>
    <name evidence="8" type="ORF">DMAD_10458</name>
</gene>
<evidence type="ECO:0000259" key="7">
    <source>
        <dbReference type="Pfam" id="PF00089"/>
    </source>
</evidence>
<dbReference type="GO" id="GO:0004252">
    <property type="term" value="F:serine-type endopeptidase activity"/>
    <property type="evidence" value="ECO:0007669"/>
    <property type="project" value="InterPro"/>
</dbReference>
<proteinExistence type="predicted"/>
<dbReference type="Proteomes" id="UP001500889">
    <property type="component" value="Chromosome O"/>
</dbReference>
<evidence type="ECO:0000313" key="9">
    <source>
        <dbReference type="Proteomes" id="UP001500889"/>
    </source>
</evidence>
<protein>
    <recommendedName>
        <fullName evidence="7">Peptidase S1 domain-containing protein</fullName>
    </recommendedName>
</protein>
<evidence type="ECO:0000256" key="4">
    <source>
        <dbReference type="ARBA" id="ARBA00022825"/>
    </source>
</evidence>
<feature type="chain" id="PRO_5044020893" description="Peptidase S1 domain-containing protein" evidence="6">
    <location>
        <begin position="24"/>
        <end position="290"/>
    </location>
</feature>
<dbReference type="GO" id="GO:0006508">
    <property type="term" value="P:proteolysis"/>
    <property type="evidence" value="ECO:0007669"/>
    <property type="project" value="UniProtKB-KW"/>
</dbReference>
<name>A0AAU9F9K7_DROMD</name>
<evidence type="ECO:0000256" key="6">
    <source>
        <dbReference type="SAM" id="SignalP"/>
    </source>
</evidence>
<dbReference type="PANTHER" id="PTHR24276:SF94">
    <property type="entry name" value="AT20289P-RELATED"/>
    <property type="match status" value="1"/>
</dbReference>
<feature type="signal peptide" evidence="6">
    <location>
        <begin position="1"/>
        <end position="23"/>
    </location>
</feature>
<dbReference type="SUPFAM" id="SSF50494">
    <property type="entry name" value="Trypsin-like serine proteases"/>
    <property type="match status" value="1"/>
</dbReference>
<dbReference type="InterPro" id="IPR009003">
    <property type="entry name" value="Peptidase_S1_PA"/>
</dbReference>
<keyword evidence="3" id="KW-0378">Hydrolase</keyword>
<dbReference type="Gene3D" id="2.40.10.10">
    <property type="entry name" value="Trypsin-like serine proteases"/>
    <property type="match status" value="1"/>
</dbReference>
<evidence type="ECO:0000256" key="2">
    <source>
        <dbReference type="ARBA" id="ARBA00022729"/>
    </source>
</evidence>
<dbReference type="InterPro" id="IPR050430">
    <property type="entry name" value="Peptidase_S1"/>
</dbReference>
<evidence type="ECO:0000313" key="8">
    <source>
        <dbReference type="EMBL" id="BFF92388.1"/>
    </source>
</evidence>
<keyword evidence="4" id="KW-0720">Serine protease</keyword>
<dbReference type="PANTHER" id="PTHR24276">
    <property type="entry name" value="POLYSERASE-RELATED"/>
    <property type="match status" value="1"/>
</dbReference>
<sequence>MLPCKLILLVNALIVVCLGHVEGSKGNEFRKHKLKYIKDDWKPHFGYNKGHYAFEHKHRYKARSTTVKGRIHGQTPLDDYVVRIMVDGKLICNGIIVDTQQVLTVSTCLIDAPLDKMLVKLFDGSRYKATNSSAARGYATEEGEKLLTLIKLGRELDGQFKKPPPMCRHRLRSSEPVQLWTWNNRKTYLKKNQVSQVLDAKCKRQVNDLSGLVVKNYTSCVVNTQSSKECQRNFGLPYVHDHSFCGMNILGHNCPKASNADVYVRLLDEKRYISEKLNMVRRSGIDKEIF</sequence>
<keyword evidence="5" id="KW-1015">Disulfide bond</keyword>
<dbReference type="AlphaFoldDB" id="A0AAU9F9K7"/>
<dbReference type="Pfam" id="PF00089">
    <property type="entry name" value="Trypsin"/>
    <property type="match status" value="1"/>
</dbReference>
<dbReference type="InterPro" id="IPR001254">
    <property type="entry name" value="Trypsin_dom"/>
</dbReference>
<evidence type="ECO:0000256" key="3">
    <source>
        <dbReference type="ARBA" id="ARBA00022801"/>
    </source>
</evidence>